<evidence type="ECO:0000259" key="4">
    <source>
        <dbReference type="Pfam" id="PF22725"/>
    </source>
</evidence>
<dbReference type="GO" id="GO:0016491">
    <property type="term" value="F:oxidoreductase activity"/>
    <property type="evidence" value="ECO:0007669"/>
    <property type="project" value="UniProtKB-KW"/>
</dbReference>
<proteinExistence type="inferred from homology"/>
<evidence type="ECO:0000256" key="2">
    <source>
        <dbReference type="ARBA" id="ARBA00023002"/>
    </source>
</evidence>
<protein>
    <submittedName>
        <fullName evidence="5">Oxidoreductase</fullName>
    </submittedName>
</protein>
<dbReference type="InterPro" id="IPR055170">
    <property type="entry name" value="GFO_IDH_MocA-like_dom"/>
</dbReference>
<dbReference type="PANTHER" id="PTHR22604:SF105">
    <property type="entry name" value="TRANS-1,2-DIHYDROBENZENE-1,2-DIOL DEHYDROGENASE"/>
    <property type="match status" value="1"/>
</dbReference>
<sequence length="329" mass="35476">MPTPLRWGLLGTGSIATLFAEDLTHCPDAICAAVGSRSEARANAFAREHGASHAFGDYDALIRSDAVDAVYIATPHPFHAEQALRCIDAGVPVLVEKPFTMNAAEAETVRRAARRAGVFVMEAMWTAFIPAVQRTLRLIADGRIGDVKTVRADLSAFRAFDASHRLFDPDLGGGVLLDLGVYAVWWAHRVLGEPKSCAATAIRGTTGVEESVTATLHYADNRQAVLTTSFREQGTRLAHATGPEGTLRLDAPWWHSPAVALTGRAVPPVTETHPFEGHGYHFEAAHVHECLRAGHAESPVLPLDDTVAVMRTLDQVREACGLPAWEARG</sequence>
<keyword evidence="6" id="KW-1185">Reference proteome</keyword>
<evidence type="ECO:0000313" key="5">
    <source>
        <dbReference type="EMBL" id="PEN07860.1"/>
    </source>
</evidence>
<dbReference type="GO" id="GO:0000166">
    <property type="term" value="F:nucleotide binding"/>
    <property type="evidence" value="ECO:0007669"/>
    <property type="project" value="InterPro"/>
</dbReference>
<dbReference type="Pfam" id="PF22725">
    <property type="entry name" value="GFO_IDH_MocA_C3"/>
    <property type="match status" value="1"/>
</dbReference>
<dbReference type="RefSeq" id="WP_098061583.1">
    <property type="nucleotide sequence ID" value="NZ_PDEP01000004.1"/>
</dbReference>
<dbReference type="Pfam" id="PF01408">
    <property type="entry name" value="GFO_IDH_MocA"/>
    <property type="match status" value="1"/>
</dbReference>
<comment type="caution">
    <text evidence="5">The sequence shown here is derived from an EMBL/GenBank/DDBJ whole genome shotgun (WGS) entry which is preliminary data.</text>
</comment>
<evidence type="ECO:0000259" key="3">
    <source>
        <dbReference type="Pfam" id="PF01408"/>
    </source>
</evidence>
<dbReference type="OrthoDB" id="9795543at2"/>
<dbReference type="SUPFAM" id="SSF51735">
    <property type="entry name" value="NAD(P)-binding Rossmann-fold domains"/>
    <property type="match status" value="1"/>
</dbReference>
<dbReference type="InterPro" id="IPR050984">
    <property type="entry name" value="Gfo/Idh/MocA_domain"/>
</dbReference>
<gene>
    <name evidence="5" type="ORF">CRI93_05280</name>
</gene>
<reference evidence="5 6" key="1">
    <citation type="submission" date="2017-10" db="EMBL/GenBank/DDBJ databases">
        <title>Draft genome of Longimonas halophila.</title>
        <authorList>
            <person name="Goh K.M."/>
            <person name="Shamsir M.S."/>
            <person name="Lim S.W."/>
        </authorList>
    </citation>
    <scope>NUCLEOTIDE SEQUENCE [LARGE SCALE GENOMIC DNA]</scope>
    <source>
        <strain evidence="5 6">KCTC 42399</strain>
    </source>
</reference>
<evidence type="ECO:0000256" key="1">
    <source>
        <dbReference type="ARBA" id="ARBA00010928"/>
    </source>
</evidence>
<feature type="domain" description="Gfo/Idh/MocA-like oxidoreductase N-terminal" evidence="3">
    <location>
        <begin position="5"/>
        <end position="122"/>
    </location>
</feature>
<keyword evidence="2" id="KW-0560">Oxidoreductase</keyword>
<dbReference type="PANTHER" id="PTHR22604">
    <property type="entry name" value="OXIDOREDUCTASES"/>
    <property type="match status" value="1"/>
</dbReference>
<evidence type="ECO:0000313" key="6">
    <source>
        <dbReference type="Proteomes" id="UP000221024"/>
    </source>
</evidence>
<organism evidence="5 6">
    <name type="scientific">Longimonas halophila</name>
    <dbReference type="NCBI Taxonomy" id="1469170"/>
    <lineage>
        <taxon>Bacteria</taxon>
        <taxon>Pseudomonadati</taxon>
        <taxon>Rhodothermota</taxon>
        <taxon>Rhodothermia</taxon>
        <taxon>Rhodothermales</taxon>
        <taxon>Salisaetaceae</taxon>
        <taxon>Longimonas</taxon>
    </lineage>
</organism>
<dbReference type="InterPro" id="IPR000683">
    <property type="entry name" value="Gfo/Idh/MocA-like_OxRdtase_N"/>
</dbReference>
<name>A0A2H3NMG3_9BACT</name>
<dbReference type="Proteomes" id="UP000221024">
    <property type="component" value="Unassembled WGS sequence"/>
</dbReference>
<comment type="similarity">
    <text evidence="1">Belongs to the Gfo/Idh/MocA family.</text>
</comment>
<dbReference type="SUPFAM" id="SSF55347">
    <property type="entry name" value="Glyceraldehyde-3-phosphate dehydrogenase-like, C-terminal domain"/>
    <property type="match status" value="1"/>
</dbReference>
<dbReference type="Gene3D" id="3.40.50.720">
    <property type="entry name" value="NAD(P)-binding Rossmann-like Domain"/>
    <property type="match status" value="1"/>
</dbReference>
<dbReference type="InterPro" id="IPR036291">
    <property type="entry name" value="NAD(P)-bd_dom_sf"/>
</dbReference>
<dbReference type="Gene3D" id="3.30.360.10">
    <property type="entry name" value="Dihydrodipicolinate Reductase, domain 2"/>
    <property type="match status" value="1"/>
</dbReference>
<accession>A0A2H3NMG3</accession>
<dbReference type="EMBL" id="PDEP01000004">
    <property type="protein sequence ID" value="PEN07860.1"/>
    <property type="molecule type" value="Genomic_DNA"/>
</dbReference>
<feature type="domain" description="GFO/IDH/MocA-like oxidoreductase" evidence="4">
    <location>
        <begin position="133"/>
        <end position="247"/>
    </location>
</feature>
<dbReference type="AlphaFoldDB" id="A0A2H3NMG3"/>